<dbReference type="Gene3D" id="1.50.40.10">
    <property type="entry name" value="Mitochondrial carrier domain"/>
    <property type="match status" value="1"/>
</dbReference>
<dbReference type="STRING" id="3218.A9SQG3"/>
<dbReference type="PaxDb" id="3218-PP1S104_62V6.1"/>
<feature type="repeat" description="Solcar" evidence="6">
    <location>
        <begin position="33"/>
        <end position="116"/>
    </location>
</feature>
<name>A9SQG3_PHYPA</name>
<dbReference type="RefSeq" id="XP_024397726.1">
    <property type="nucleotide sequence ID" value="XM_024541958.2"/>
</dbReference>
<dbReference type="InterPro" id="IPR018108">
    <property type="entry name" value="MCP_transmembrane"/>
</dbReference>
<dbReference type="AlphaFoldDB" id="A9SQG3"/>
<reference evidence="10" key="3">
    <citation type="submission" date="2020-12" db="UniProtKB">
        <authorList>
            <consortium name="EnsemblPlants"/>
        </authorList>
    </citation>
    <scope>IDENTIFICATION</scope>
</reference>
<dbReference type="Gramene" id="Pp3c15_14990V3.1">
    <property type="protein sequence ID" value="Pp3c15_14990V3.1"/>
    <property type="gene ID" value="Pp3c15_14990"/>
</dbReference>
<dbReference type="OMA" id="WQGLWAV"/>
<gene>
    <name evidence="10" type="primary">LOC112292940</name>
    <name evidence="9" type="ORF">PHYPA_019774</name>
</gene>
<dbReference type="HOGENOM" id="CLU_015166_10_8_1"/>
<dbReference type="InterPro" id="IPR002067">
    <property type="entry name" value="MCP"/>
</dbReference>
<dbReference type="PANTHER" id="PTHR24089">
    <property type="entry name" value="SOLUTE CARRIER FAMILY 25"/>
    <property type="match status" value="1"/>
</dbReference>
<evidence type="ECO:0000256" key="7">
    <source>
        <dbReference type="RuleBase" id="RU000488"/>
    </source>
</evidence>
<dbReference type="Gramene" id="Pp3c15_14990V3.5">
    <property type="protein sequence ID" value="Pp3c15_14990V3.5"/>
    <property type="gene ID" value="Pp3c15_14990"/>
</dbReference>
<comment type="subcellular location">
    <subcellularLocation>
        <location evidence="1">Membrane</location>
        <topology evidence="1">Multi-pass membrane protein</topology>
    </subcellularLocation>
</comment>
<evidence type="ECO:0000256" key="5">
    <source>
        <dbReference type="ARBA" id="ARBA00023136"/>
    </source>
</evidence>
<accession>A9SQG3</accession>
<evidence type="ECO:0000256" key="3">
    <source>
        <dbReference type="ARBA" id="ARBA00022692"/>
    </source>
</evidence>
<dbReference type="InterPro" id="IPR023395">
    <property type="entry name" value="MCP_dom_sf"/>
</dbReference>
<keyword evidence="5 6" id="KW-0472">Membrane</keyword>
<feature type="repeat" description="Solcar" evidence="6">
    <location>
        <begin position="144"/>
        <end position="228"/>
    </location>
</feature>
<dbReference type="EnsemblPlants" id="Pp3c15_14990V3.3">
    <property type="protein sequence ID" value="Pp3c15_14990V3.3"/>
    <property type="gene ID" value="Pp3c15_14990"/>
</dbReference>
<organism evidence="9">
    <name type="scientific">Physcomitrium patens</name>
    <name type="common">Spreading-leaved earth moss</name>
    <name type="synonym">Physcomitrella patens</name>
    <dbReference type="NCBI Taxonomy" id="3218"/>
    <lineage>
        <taxon>Eukaryota</taxon>
        <taxon>Viridiplantae</taxon>
        <taxon>Streptophyta</taxon>
        <taxon>Embryophyta</taxon>
        <taxon>Bryophyta</taxon>
        <taxon>Bryophytina</taxon>
        <taxon>Bryopsida</taxon>
        <taxon>Funariidae</taxon>
        <taxon>Funariales</taxon>
        <taxon>Funariaceae</taxon>
        <taxon>Physcomitrium</taxon>
    </lineage>
</organism>
<reference evidence="9 11" key="2">
    <citation type="journal article" date="2018" name="Plant J.">
        <title>The Physcomitrella patens chromosome-scale assembly reveals moss genome structure and evolution.</title>
        <authorList>
            <person name="Lang D."/>
            <person name="Ullrich K.K."/>
            <person name="Murat F."/>
            <person name="Fuchs J."/>
            <person name="Jenkins J."/>
            <person name="Haas F.B."/>
            <person name="Piednoel M."/>
            <person name="Gundlach H."/>
            <person name="Van Bel M."/>
            <person name="Meyberg R."/>
            <person name="Vives C."/>
            <person name="Morata J."/>
            <person name="Symeonidi A."/>
            <person name="Hiss M."/>
            <person name="Muchero W."/>
            <person name="Kamisugi Y."/>
            <person name="Saleh O."/>
            <person name="Blanc G."/>
            <person name="Decker E.L."/>
            <person name="van Gessel N."/>
            <person name="Grimwood J."/>
            <person name="Hayes R.D."/>
            <person name="Graham S.W."/>
            <person name="Gunter L.E."/>
            <person name="McDaniel S.F."/>
            <person name="Hoernstein S.N.W."/>
            <person name="Larsson A."/>
            <person name="Li F.W."/>
            <person name="Perroud P.F."/>
            <person name="Phillips J."/>
            <person name="Ranjan P."/>
            <person name="Rokshar D.S."/>
            <person name="Rothfels C.J."/>
            <person name="Schneider L."/>
            <person name="Shu S."/>
            <person name="Stevenson D.W."/>
            <person name="Thummler F."/>
            <person name="Tillich M."/>
            <person name="Villarreal Aguilar J.C."/>
            <person name="Widiez T."/>
            <person name="Wong G.K."/>
            <person name="Wymore A."/>
            <person name="Zhang Y."/>
            <person name="Zimmer A.D."/>
            <person name="Quatrano R.S."/>
            <person name="Mayer K.F.X."/>
            <person name="Goodstein D."/>
            <person name="Casacuberta J.M."/>
            <person name="Vandepoele K."/>
            <person name="Reski R."/>
            <person name="Cuming A.C."/>
            <person name="Tuskan G.A."/>
            <person name="Maumus F."/>
            <person name="Salse J."/>
            <person name="Schmutz J."/>
            <person name="Rensing S.A."/>
        </authorList>
    </citation>
    <scope>NUCLEOTIDE SEQUENCE [LARGE SCALE GENOMIC DNA]</scope>
    <source>
        <strain evidence="10 11">cv. Gransden 2004</strain>
    </source>
</reference>
<evidence type="ECO:0000256" key="2">
    <source>
        <dbReference type="ARBA" id="ARBA00022448"/>
    </source>
</evidence>
<evidence type="ECO:0000256" key="6">
    <source>
        <dbReference type="PROSITE-ProRule" id="PRU00282"/>
    </source>
</evidence>
<keyword evidence="3 6" id="KW-0812">Transmembrane</keyword>
<dbReference type="PRINTS" id="PR00926">
    <property type="entry name" value="MITOCARRIER"/>
</dbReference>
<keyword evidence="8" id="KW-1133">Transmembrane helix</keyword>
<evidence type="ECO:0000256" key="8">
    <source>
        <dbReference type="SAM" id="Phobius"/>
    </source>
</evidence>
<dbReference type="EnsemblPlants" id="Pp3c15_14990V3.5">
    <property type="protein sequence ID" value="Pp3c15_14990V3.5"/>
    <property type="gene ID" value="Pp3c15_14990"/>
</dbReference>
<keyword evidence="2 7" id="KW-0813">Transport</keyword>
<dbReference type="OrthoDB" id="270584at2759"/>
<keyword evidence="11" id="KW-1185">Reference proteome</keyword>
<evidence type="ECO:0000256" key="1">
    <source>
        <dbReference type="ARBA" id="ARBA00004141"/>
    </source>
</evidence>
<comment type="similarity">
    <text evidence="7">Belongs to the mitochondrial carrier (TC 2.A.29) family.</text>
</comment>
<dbReference type="EMBL" id="ABEU02000015">
    <property type="protein sequence ID" value="PNR39496.1"/>
    <property type="molecule type" value="Genomic_DNA"/>
</dbReference>
<reference evidence="9 11" key="1">
    <citation type="journal article" date="2008" name="Science">
        <title>The Physcomitrella genome reveals evolutionary insights into the conquest of land by plants.</title>
        <authorList>
            <person name="Rensing S."/>
            <person name="Lang D."/>
            <person name="Zimmer A."/>
            <person name="Terry A."/>
            <person name="Salamov A."/>
            <person name="Shapiro H."/>
            <person name="Nishiyama T."/>
            <person name="Perroud P.-F."/>
            <person name="Lindquist E."/>
            <person name="Kamisugi Y."/>
            <person name="Tanahashi T."/>
            <person name="Sakakibara K."/>
            <person name="Fujita T."/>
            <person name="Oishi K."/>
            <person name="Shin-I T."/>
            <person name="Kuroki Y."/>
            <person name="Toyoda A."/>
            <person name="Suzuki Y."/>
            <person name="Hashimoto A."/>
            <person name="Yamaguchi K."/>
            <person name="Sugano A."/>
            <person name="Kohara Y."/>
            <person name="Fujiyama A."/>
            <person name="Anterola A."/>
            <person name="Aoki S."/>
            <person name="Ashton N."/>
            <person name="Barbazuk W.B."/>
            <person name="Barker E."/>
            <person name="Bennetzen J."/>
            <person name="Bezanilla M."/>
            <person name="Blankenship R."/>
            <person name="Cho S.H."/>
            <person name="Dutcher S."/>
            <person name="Estelle M."/>
            <person name="Fawcett J.A."/>
            <person name="Gundlach H."/>
            <person name="Hanada K."/>
            <person name="Heyl A."/>
            <person name="Hicks K.A."/>
            <person name="Hugh J."/>
            <person name="Lohr M."/>
            <person name="Mayer K."/>
            <person name="Melkozernov A."/>
            <person name="Murata T."/>
            <person name="Nelson D."/>
            <person name="Pils B."/>
            <person name="Prigge M."/>
            <person name="Reiss B."/>
            <person name="Renner T."/>
            <person name="Rombauts S."/>
            <person name="Rushton P."/>
            <person name="Sanderfoot A."/>
            <person name="Schween G."/>
            <person name="Shiu S.-H."/>
            <person name="Stueber K."/>
            <person name="Theodoulou F.L."/>
            <person name="Tu H."/>
            <person name="Van de Peer Y."/>
            <person name="Verrier P.J."/>
            <person name="Waters E."/>
            <person name="Wood A."/>
            <person name="Yang L."/>
            <person name="Cove D."/>
            <person name="Cuming A."/>
            <person name="Hasebe M."/>
            <person name="Lucas S."/>
            <person name="Mishler D.B."/>
            <person name="Reski R."/>
            <person name="Grigoriev I."/>
            <person name="Quatrano R.S."/>
            <person name="Boore J.L."/>
        </authorList>
    </citation>
    <scope>NUCLEOTIDE SEQUENCE [LARGE SCALE GENOMIC DNA]</scope>
    <source>
        <strain evidence="10 11">cv. Gransden 2004</strain>
    </source>
</reference>
<feature type="transmembrane region" description="Helical" evidence="8">
    <location>
        <begin position="241"/>
        <end position="261"/>
    </location>
</feature>
<evidence type="ECO:0000256" key="4">
    <source>
        <dbReference type="ARBA" id="ARBA00022737"/>
    </source>
</evidence>
<dbReference type="PROSITE" id="PS50920">
    <property type="entry name" value="SOLCAR"/>
    <property type="match status" value="3"/>
</dbReference>
<dbReference type="SUPFAM" id="SSF103506">
    <property type="entry name" value="Mitochondrial carrier"/>
    <property type="match status" value="1"/>
</dbReference>
<evidence type="ECO:0000313" key="11">
    <source>
        <dbReference type="Proteomes" id="UP000006727"/>
    </source>
</evidence>
<dbReference type="Proteomes" id="UP000006727">
    <property type="component" value="Chromosome 15"/>
</dbReference>
<keyword evidence="4" id="KW-0677">Repeat</keyword>
<evidence type="ECO:0008006" key="12">
    <source>
        <dbReference type="Google" id="ProtNLM"/>
    </source>
</evidence>
<dbReference type="eggNOG" id="KOG0752">
    <property type="taxonomic scope" value="Eukaryota"/>
</dbReference>
<dbReference type="GeneID" id="112292940"/>
<dbReference type="EnsemblPlants" id="Pp3c15_14990V3.1">
    <property type="protein sequence ID" value="Pp3c15_14990V3.1"/>
    <property type="gene ID" value="Pp3c15_14990"/>
</dbReference>
<dbReference type="GO" id="GO:0055085">
    <property type="term" value="P:transmembrane transport"/>
    <property type="evidence" value="ECO:0007669"/>
    <property type="project" value="InterPro"/>
</dbReference>
<evidence type="ECO:0000313" key="10">
    <source>
        <dbReference type="EnsemblPlants" id="Pp3c15_14990V3.1"/>
    </source>
</evidence>
<feature type="repeat" description="Solcar" evidence="6">
    <location>
        <begin position="238"/>
        <end position="326"/>
    </location>
</feature>
<protein>
    <recommendedName>
        <fullName evidence="12">Mitochondrial carrier protein</fullName>
    </recommendedName>
</protein>
<proteinExistence type="inferred from homology"/>
<feature type="transmembrane region" description="Helical" evidence="8">
    <location>
        <begin position="203"/>
        <end position="221"/>
    </location>
</feature>
<evidence type="ECO:0000313" key="9">
    <source>
        <dbReference type="EMBL" id="PNR39496.1"/>
    </source>
</evidence>
<dbReference type="Gramene" id="Pp3c15_14990V3.3">
    <property type="protein sequence ID" value="Pp3c15_14990V3.3"/>
    <property type="gene ID" value="Pp3c15_14990"/>
</dbReference>
<sequence length="334" mass="36974">MVANKVVMEQDAQRLQQAQEHNVGKYIINGIQSREFRIFISGALSGATSKTFTAPIETVRTRLIVGVGPQSITGSIREIIHKFGWIGLWRGNGINALRSAPLQAIELSVYECVKKRIYSAHKRWAIEGPPQVNVLGQAVAFPVLYASPSMVAGAVAGVVSTVSCYPLEVLKDRFTVHTGAYRSIWHAFGKIVHEEGMGAMYRGLLPTLIGLVPYSAAYYFVYDSITREYRQYTKRRQLDSVETLFIGAFAGLVSSAVTFPLEVARKRLMVGSVAGRSTPRNFGHTMKIILQEEGVRGFYRGISASCLKVMPASGLSWMCYEKCKEVLHVDTQQT</sequence>
<dbReference type="Pfam" id="PF00153">
    <property type="entry name" value="Mito_carr"/>
    <property type="match status" value="3"/>
</dbReference>
<dbReference type="GO" id="GO:0016020">
    <property type="term" value="C:membrane"/>
    <property type="evidence" value="ECO:0007669"/>
    <property type="project" value="UniProtKB-SubCell"/>
</dbReference>